<evidence type="ECO:0000256" key="7">
    <source>
        <dbReference type="SAM" id="MobiDB-lite"/>
    </source>
</evidence>
<dbReference type="PANTHER" id="PTHR43047">
    <property type="entry name" value="TWO-COMPONENT HISTIDINE PROTEIN KINASE"/>
    <property type="match status" value="1"/>
</dbReference>
<keyword evidence="4" id="KW-0808">Transferase</keyword>
<dbReference type="Pfam" id="PF00072">
    <property type="entry name" value="Response_reg"/>
    <property type="match status" value="1"/>
</dbReference>
<dbReference type="Gene3D" id="3.30.450.40">
    <property type="match status" value="1"/>
</dbReference>
<comment type="catalytic activity">
    <reaction evidence="1">
        <text>ATP + protein L-histidine = ADP + protein N-phospho-L-histidine.</text>
        <dbReference type="EC" id="2.7.13.3"/>
    </reaction>
</comment>
<proteinExistence type="predicted"/>
<comment type="caution">
    <text evidence="10">The sequence shown here is derived from an EMBL/GenBank/DDBJ whole genome shotgun (WGS) entry which is preliminary data.</text>
</comment>
<dbReference type="InterPro" id="IPR011006">
    <property type="entry name" value="CheY-like_superfamily"/>
</dbReference>
<dbReference type="EMBL" id="QGMG01001181">
    <property type="protein sequence ID" value="TVY50343.1"/>
    <property type="molecule type" value="Genomic_DNA"/>
</dbReference>
<evidence type="ECO:0000256" key="2">
    <source>
        <dbReference type="ARBA" id="ARBA00012438"/>
    </source>
</evidence>
<evidence type="ECO:0000313" key="11">
    <source>
        <dbReference type="Proteomes" id="UP000481288"/>
    </source>
</evidence>
<dbReference type="PROSITE" id="PS50110">
    <property type="entry name" value="RESPONSE_REGULATORY"/>
    <property type="match status" value="1"/>
</dbReference>
<feature type="region of interest" description="Disordered" evidence="7">
    <location>
        <begin position="945"/>
        <end position="964"/>
    </location>
</feature>
<evidence type="ECO:0000259" key="9">
    <source>
        <dbReference type="PROSITE" id="PS50110"/>
    </source>
</evidence>
<feature type="domain" description="Histidine kinase" evidence="8">
    <location>
        <begin position="648"/>
        <end position="940"/>
    </location>
</feature>
<dbReference type="CDD" id="cd17546">
    <property type="entry name" value="REC_hyHK_CKI1_RcsC-like"/>
    <property type="match status" value="1"/>
</dbReference>
<feature type="compositionally biased region" description="Polar residues" evidence="7">
    <location>
        <begin position="283"/>
        <end position="306"/>
    </location>
</feature>
<reference evidence="10 11" key="1">
    <citation type="submission" date="2018-05" db="EMBL/GenBank/DDBJ databases">
        <title>Whole genome sequencing for identification of molecular markers to develop diagnostic detection tools for the regulated plant pathogen Lachnellula willkommii.</title>
        <authorList>
            <person name="Giroux E."/>
            <person name="Bilodeau G."/>
        </authorList>
    </citation>
    <scope>NUCLEOTIDE SEQUENCE [LARGE SCALE GENOMIC DNA]</scope>
    <source>
        <strain evidence="10 11">CBS 625.97</strain>
    </source>
</reference>
<dbReference type="Pfam" id="PF01590">
    <property type="entry name" value="GAF"/>
    <property type="match status" value="1"/>
</dbReference>
<evidence type="ECO:0000256" key="6">
    <source>
        <dbReference type="PROSITE-ProRule" id="PRU00169"/>
    </source>
</evidence>
<dbReference type="InterPro" id="IPR004358">
    <property type="entry name" value="Sig_transdc_His_kin-like_C"/>
</dbReference>
<dbReference type="InterPro" id="IPR029016">
    <property type="entry name" value="GAF-like_dom_sf"/>
</dbReference>
<dbReference type="GO" id="GO:0005886">
    <property type="term" value="C:plasma membrane"/>
    <property type="evidence" value="ECO:0007669"/>
    <property type="project" value="TreeGrafter"/>
</dbReference>
<dbReference type="InterPro" id="IPR036890">
    <property type="entry name" value="HATPase_C_sf"/>
</dbReference>
<dbReference type="PANTHER" id="PTHR43047:SF72">
    <property type="entry name" value="OSMOSENSING HISTIDINE PROTEIN KINASE SLN1"/>
    <property type="match status" value="1"/>
</dbReference>
<dbReference type="GO" id="GO:0000155">
    <property type="term" value="F:phosphorelay sensor kinase activity"/>
    <property type="evidence" value="ECO:0007669"/>
    <property type="project" value="InterPro"/>
</dbReference>
<feature type="compositionally biased region" description="Polar residues" evidence="7">
    <location>
        <begin position="342"/>
        <end position="363"/>
    </location>
</feature>
<dbReference type="SUPFAM" id="SSF47384">
    <property type="entry name" value="Homodimeric domain of signal transducing histidine kinase"/>
    <property type="match status" value="1"/>
</dbReference>
<accession>A0A7D8UW72</accession>
<feature type="modified residue" description="4-aspartylphosphate" evidence="6">
    <location>
        <position position="1271"/>
    </location>
</feature>
<dbReference type="InterPro" id="IPR003018">
    <property type="entry name" value="GAF"/>
</dbReference>
<feature type="region of interest" description="Disordered" evidence="7">
    <location>
        <begin position="1166"/>
        <end position="1192"/>
    </location>
</feature>
<dbReference type="FunFam" id="1.10.287.130:FF:000023">
    <property type="entry name" value="Sensor histidine kinase/response regulator, putative"/>
    <property type="match status" value="1"/>
</dbReference>
<dbReference type="Gene3D" id="3.30.565.10">
    <property type="entry name" value="Histidine kinase-like ATPase, C-terminal domain"/>
    <property type="match status" value="1"/>
</dbReference>
<evidence type="ECO:0000256" key="1">
    <source>
        <dbReference type="ARBA" id="ARBA00000085"/>
    </source>
</evidence>
<evidence type="ECO:0000256" key="5">
    <source>
        <dbReference type="ARBA" id="ARBA00022777"/>
    </source>
</evidence>
<dbReference type="Pfam" id="PF00512">
    <property type="entry name" value="HisKA"/>
    <property type="match status" value="1"/>
</dbReference>
<feature type="region of interest" description="Disordered" evidence="7">
    <location>
        <begin position="334"/>
        <end position="382"/>
    </location>
</feature>
<dbReference type="Proteomes" id="UP000481288">
    <property type="component" value="Unassembled WGS sequence"/>
</dbReference>
<dbReference type="InterPro" id="IPR003661">
    <property type="entry name" value="HisK_dim/P_dom"/>
</dbReference>
<protein>
    <recommendedName>
        <fullName evidence="2">histidine kinase</fullName>
        <ecNumber evidence="2">2.7.13.3</ecNumber>
    </recommendedName>
</protein>
<keyword evidence="3 6" id="KW-0597">Phosphoprotein</keyword>
<keyword evidence="5 10" id="KW-0418">Kinase</keyword>
<feature type="compositionally biased region" description="Polar residues" evidence="7">
    <location>
        <begin position="459"/>
        <end position="468"/>
    </location>
</feature>
<dbReference type="PROSITE" id="PS50109">
    <property type="entry name" value="HIS_KIN"/>
    <property type="match status" value="1"/>
</dbReference>
<feature type="compositionally biased region" description="Basic and acidic residues" evidence="7">
    <location>
        <begin position="1171"/>
        <end position="1189"/>
    </location>
</feature>
<dbReference type="SMART" id="SM00448">
    <property type="entry name" value="REC"/>
    <property type="match status" value="1"/>
</dbReference>
<feature type="domain" description="Response regulatory" evidence="9">
    <location>
        <begin position="1219"/>
        <end position="1354"/>
    </location>
</feature>
<dbReference type="SUPFAM" id="SSF55874">
    <property type="entry name" value="ATPase domain of HSP90 chaperone/DNA topoisomerase II/histidine kinase"/>
    <property type="match status" value="1"/>
</dbReference>
<feature type="compositionally biased region" description="Polar residues" evidence="7">
    <location>
        <begin position="948"/>
        <end position="959"/>
    </location>
</feature>
<evidence type="ECO:0000259" key="8">
    <source>
        <dbReference type="PROSITE" id="PS50109"/>
    </source>
</evidence>
<dbReference type="FunFam" id="3.30.450.40:FF:000083">
    <property type="entry name" value="Sensor histidine kinase/response regulator, putative (AFU_orthologue AFUA_4G00660)"/>
    <property type="match status" value="1"/>
</dbReference>
<dbReference type="GO" id="GO:0009927">
    <property type="term" value="F:histidine phosphotransfer kinase activity"/>
    <property type="evidence" value="ECO:0007669"/>
    <property type="project" value="TreeGrafter"/>
</dbReference>
<gene>
    <name evidence="10" type="primary">dhkB_0</name>
    <name evidence="10" type="ORF">LCER1_G007831</name>
</gene>
<dbReference type="Gene3D" id="3.40.50.2300">
    <property type="match status" value="1"/>
</dbReference>
<dbReference type="Gene3D" id="1.10.287.130">
    <property type="match status" value="1"/>
</dbReference>
<evidence type="ECO:0000256" key="4">
    <source>
        <dbReference type="ARBA" id="ARBA00022679"/>
    </source>
</evidence>
<dbReference type="EC" id="2.7.13.3" evidence="2"/>
<dbReference type="OrthoDB" id="303614at2759"/>
<dbReference type="InterPro" id="IPR005467">
    <property type="entry name" value="His_kinase_dom"/>
</dbReference>
<dbReference type="InterPro" id="IPR001789">
    <property type="entry name" value="Sig_transdc_resp-reg_receiver"/>
</dbReference>
<dbReference type="CDD" id="cd00082">
    <property type="entry name" value="HisKA"/>
    <property type="match status" value="1"/>
</dbReference>
<feature type="region of interest" description="Disordered" evidence="7">
    <location>
        <begin position="283"/>
        <end position="310"/>
    </location>
</feature>
<dbReference type="SMART" id="SM00387">
    <property type="entry name" value="HATPase_c"/>
    <property type="match status" value="1"/>
</dbReference>
<evidence type="ECO:0000313" key="10">
    <source>
        <dbReference type="EMBL" id="TVY50343.1"/>
    </source>
</evidence>
<feature type="compositionally biased region" description="Low complexity" evidence="7">
    <location>
        <begin position="44"/>
        <end position="55"/>
    </location>
</feature>
<feature type="compositionally biased region" description="Polar residues" evidence="7">
    <location>
        <begin position="56"/>
        <end position="70"/>
    </location>
</feature>
<keyword evidence="11" id="KW-1185">Reference proteome</keyword>
<dbReference type="InterPro" id="IPR036097">
    <property type="entry name" value="HisK_dim/P_sf"/>
</dbReference>
<dbReference type="SUPFAM" id="SSF52172">
    <property type="entry name" value="CheY-like"/>
    <property type="match status" value="1"/>
</dbReference>
<feature type="region of interest" description="Disordered" evidence="7">
    <location>
        <begin position="414"/>
        <end position="468"/>
    </location>
</feature>
<dbReference type="SUPFAM" id="SSF55781">
    <property type="entry name" value="GAF domain-like"/>
    <property type="match status" value="1"/>
</dbReference>
<name>A0A7D8UW72_9HELO</name>
<sequence>MAPIASTVAFSHAEGVSDTARARELYKYYQPSVPTNADIPFNLDPSSSSTSDDPSINTAVRSDVTSSKISSPDTALTAFCQLTAWRTGAQRAMIGLIDAETQYFVAESTRTVDLVDTTHHAPGDDLWLGCSNVSKSGKLCERTIAVPPTPAGEYPSFIVNDLSKDDRFNQLPFVQSPPNLRFYAGVPLITKRGIAIGSLFIVDDKVRDGLGKDDIHFMGTMAKTIMKHMEMVSEVEQHRRGMKMSRGLASFVEGRSELVEADVDAEDGEGTRIVGQFETDSVITRTRSKGSQSQRDSVASVGSTSSVERKEREYAISLASGTEDALIDAYADTADPSHRPELTSTTHPNSSTSIGTAFTVSSPENDRSGVTPASEASEDSSQNILCSRAANLIRETFEVDGGCVFYDAQGGFASDASSDASTRDDAQESTPDSQFGSGDEAHSSNDMSVDDVPFPAVQSPPSLGVNSFSQTTTASKKVVDVLGFSTPGAASIHGDELPGNQSFKPFDEKSLHTLLRRYPRGKMWTFDSDGAISSSSEEELYKAISKDPIQRRFDATRRKARSAKARADSKFLSRHFPGIRQLLFVPLWDAGRSRWLSGCFVWSTEATRILSKQNELSFLSAFGNSVMAEWSRIDTEIANQKKGDFIGSISHELRSPLHGILASAEFLGDEVESTFEQSMVETISSCGRTLLDTINHVLDFSKINHFERTWRKNKRRGNRPAGTSHAIKSDLPMINLYADIDVSVICEEVVESVFAGHIFQNGTAANFDMVRDTRDLTNPTQLKSPTISEPLIGTSTLQQPKVSVVFDVDVHNYQFTTQPGAFRRIVMNLLGNALKYTSHGYVRIQLSTSPMEDFQDPDTGEVVPRAMVALTVTDTGKGIAPEFLRSKLFTPFAQENSLSSGTGLGLSIVKSIVHILEGNITIESEVGKGTQVRVNLPLLRELPKYADSGSTNTPKSLNSLPHEPDESITKLRVRLQGQRVSLHGFDIDSPDPAAQKTGELLKSSVSQFITEWYGLQVVPLGQKASIIISNEANADTVSQLIHYSRITHNKRLSVVVLCSHTSRFDRTSFQTDSKSNVGYVVKPVGPLKLGKAIAQILEGVSQATPNPLDAPQPDSDLSNVFEEMSINPKRSEVLDNSRMAADSDNARKAIESPTPNALEIAAEFPFPSPEKQPHSPKLEKMPAAEKPDSKPPALRISETVIESKPPSKDASSPQTPKPSFLLVDDNAINLTLLSTSIGKRGHSVIDTAMDGVAAVERYSAREEGYDVVFMDISMPLLDGFGATKEIRAHEKHRKMNLAPENGGSGKTFTPALIIALTGLASSEDQARAAAVGVDLFLTKPVSFREVKRMLDNWEANRVK</sequence>
<dbReference type="Pfam" id="PF02518">
    <property type="entry name" value="HATPase_c"/>
    <property type="match status" value="1"/>
</dbReference>
<evidence type="ECO:0000256" key="3">
    <source>
        <dbReference type="ARBA" id="ARBA00022553"/>
    </source>
</evidence>
<dbReference type="PRINTS" id="PR00344">
    <property type="entry name" value="BCTRLSENSOR"/>
</dbReference>
<organism evidence="10 11">
    <name type="scientific">Lachnellula cervina</name>
    <dbReference type="NCBI Taxonomy" id="1316786"/>
    <lineage>
        <taxon>Eukaryota</taxon>
        <taxon>Fungi</taxon>
        <taxon>Dikarya</taxon>
        <taxon>Ascomycota</taxon>
        <taxon>Pezizomycotina</taxon>
        <taxon>Leotiomycetes</taxon>
        <taxon>Helotiales</taxon>
        <taxon>Lachnaceae</taxon>
        <taxon>Lachnellula</taxon>
    </lineage>
</organism>
<dbReference type="InterPro" id="IPR003594">
    <property type="entry name" value="HATPase_dom"/>
</dbReference>
<feature type="region of interest" description="Disordered" evidence="7">
    <location>
        <begin position="39"/>
        <end position="70"/>
    </location>
</feature>
<dbReference type="SMART" id="SM00388">
    <property type="entry name" value="HisKA"/>
    <property type="match status" value="1"/>
</dbReference>